<dbReference type="RefSeq" id="WP_012397572.1">
    <property type="nucleotide sequence ID" value="NC_010617.1"/>
</dbReference>
<dbReference type="InterPro" id="IPR007502">
    <property type="entry name" value="Helicase-assoc_dom"/>
</dbReference>
<sequence>MLTPFDLDRIGAGLPFAESVPELERALRGGVAVVQAPPGTGKTTVVPPVVANLVLAESGSTASPAETADPTGPADVDDRGAHASSATAGAPGQSRISTDTAAPALDPTAARVVIVQPRRVAARAAARRLAALTGTEPGGVVGWSVRGERKTSKATRVEFVTPGILLRRLLRDPELAGAAAVVLDEVHERGVESDLLVGMLAELRQLREDLVLVAMSATVEAERFAGLLGGEAPAPVVDCPSALHPLAVQWAPGPQRLDERGVTPSFLSHMARTAADAHRRALAQDPSVDALVFLPGAREVSHVAAELRGLTDAEVLELHGQLPPREQDRAVAGRGPGERPRIVVTTSLAESSLTVNGVRLVVDSGLARQPRRDAGRGISGLVTVSASKASAEQRAGRAARQGPGTVVRCYDDAAWGAMPAHTVPEVRTADLTAACLALAVWGSPGGEGMALPDPLPPRARADADAELVRLGAVAEDGRATDLGRLLVSLPVEPRWGRALLDGADLVGARTAAEVIASVSDGARVPAADIPALVRGLRSSRGGESTRWRREVQRLERMTAHPAAGGPADGSGEDTDAPPRGPEPDVPAEVREGVVVGLARPEWMARRADAHGDQWLLASGTRAGLEAGSPLRHHEWLAVAELTRAAGRAAAGTGAVIRAAAPLDLQHAQLVAGSLARTETRASFSNGRVSTREVRAVGAIELSATPVRADPDTAVPAIRAALAAEGLDLLPWDDAARGLRARLALLRRHLGQPWPAVDDAALLARAEEWLGPELRDVARGGSLRSVRVADALRRLLPWPDAARLDELAPRRLDVPSGNTARIAYPEVFDEDDPARPPVVAVKLQECFGWAETPRVADGRVPVQFHLLSPGKATLAITEDLASFWSGPYAQVRAEMRGRYPKHPWPEDPWNAVATAKTSRALRREG</sequence>
<dbReference type="InterPro" id="IPR027417">
    <property type="entry name" value="P-loop_NTPase"/>
</dbReference>
<evidence type="ECO:0000256" key="4">
    <source>
        <dbReference type="ARBA" id="ARBA00022840"/>
    </source>
</evidence>
<dbReference type="GO" id="GO:0005524">
    <property type="term" value="F:ATP binding"/>
    <property type="evidence" value="ECO:0007669"/>
    <property type="project" value="UniProtKB-KW"/>
</dbReference>
<evidence type="ECO:0000259" key="7">
    <source>
        <dbReference type="PROSITE" id="PS51194"/>
    </source>
</evidence>
<dbReference type="GO" id="GO:0016787">
    <property type="term" value="F:hydrolase activity"/>
    <property type="evidence" value="ECO:0007669"/>
    <property type="project" value="UniProtKB-KW"/>
</dbReference>
<dbReference type="Pfam" id="PF08482">
    <property type="entry name" value="HrpB_C"/>
    <property type="match status" value="1"/>
</dbReference>
<dbReference type="NCBIfam" id="TIGR01970">
    <property type="entry name" value="DEAH_box_HrpB"/>
    <property type="match status" value="1"/>
</dbReference>
<dbReference type="SUPFAM" id="SSF52540">
    <property type="entry name" value="P-loop containing nucleoside triphosphate hydrolases"/>
    <property type="match status" value="1"/>
</dbReference>
<keyword evidence="1" id="KW-0547">Nucleotide-binding</keyword>
<dbReference type="Gene3D" id="1.20.120.1080">
    <property type="match status" value="1"/>
</dbReference>
<dbReference type="AlphaFoldDB" id="B2GHK7"/>
<dbReference type="InterPro" id="IPR013689">
    <property type="entry name" value="RNA_helicase_ATP-dep_HrpB_C"/>
</dbReference>
<evidence type="ECO:0000256" key="2">
    <source>
        <dbReference type="ARBA" id="ARBA00022801"/>
    </source>
</evidence>
<dbReference type="InterPro" id="IPR002464">
    <property type="entry name" value="DNA/RNA_helicase_DEAH_CS"/>
</dbReference>
<dbReference type="GO" id="GO:0003676">
    <property type="term" value="F:nucleic acid binding"/>
    <property type="evidence" value="ECO:0007669"/>
    <property type="project" value="InterPro"/>
</dbReference>
<dbReference type="Gene3D" id="3.40.50.300">
    <property type="entry name" value="P-loop containing nucleotide triphosphate hydrolases"/>
    <property type="match status" value="2"/>
</dbReference>
<protein>
    <submittedName>
        <fullName evidence="8">ATP-dependent helicase</fullName>
        <ecNumber evidence="8">3.6.1.-</ecNumber>
    </submittedName>
</protein>
<accession>B2GHK7</accession>
<dbReference type="InterPro" id="IPR001650">
    <property type="entry name" value="Helicase_C-like"/>
</dbReference>
<dbReference type="EMBL" id="AP009152">
    <property type="protein sequence ID" value="BAG28846.1"/>
    <property type="molecule type" value="Genomic_DNA"/>
</dbReference>
<dbReference type="InterPro" id="IPR010225">
    <property type="entry name" value="HrpB"/>
</dbReference>
<organism evidence="8 9">
    <name type="scientific">Kocuria rhizophila (strain ATCC 9341 / DSM 348 / NBRC 103217 / DC2201)</name>
    <dbReference type="NCBI Taxonomy" id="378753"/>
    <lineage>
        <taxon>Bacteria</taxon>
        <taxon>Bacillati</taxon>
        <taxon>Actinomycetota</taxon>
        <taxon>Actinomycetes</taxon>
        <taxon>Micrococcales</taxon>
        <taxon>Micrococcaceae</taxon>
        <taxon>Kocuria</taxon>
    </lineage>
</organism>
<feature type="region of interest" description="Disordered" evidence="5">
    <location>
        <begin position="59"/>
        <end position="102"/>
    </location>
</feature>
<dbReference type="PROSITE" id="PS51192">
    <property type="entry name" value="HELICASE_ATP_BIND_1"/>
    <property type="match status" value="1"/>
</dbReference>
<feature type="region of interest" description="Disordered" evidence="5">
    <location>
        <begin position="558"/>
        <end position="589"/>
    </location>
</feature>
<reference evidence="8 9" key="1">
    <citation type="journal article" date="2008" name="J. Bacteriol.">
        <title>Complete genome sequence of the soil actinomycete Kocuria rhizophila.</title>
        <authorList>
            <person name="Takarada H."/>
            <person name="Sekine M."/>
            <person name="Kosugi H."/>
            <person name="Matsuo Y."/>
            <person name="Fujisawa T."/>
            <person name="Omata S."/>
            <person name="Kishi E."/>
            <person name="Shimizu A."/>
            <person name="Tsukatani N."/>
            <person name="Tanikawa S."/>
            <person name="Fujita N."/>
            <person name="Harayama S."/>
        </authorList>
    </citation>
    <scope>NUCLEOTIDE SEQUENCE [LARGE SCALE GENOMIC DNA]</scope>
    <source>
        <strain evidence="9">ATCC 9341 / DSM 348 / NBRC 103217 / DC2201</strain>
    </source>
</reference>
<keyword evidence="3 8" id="KW-0347">Helicase</keyword>
<dbReference type="Proteomes" id="UP000008838">
    <property type="component" value="Chromosome"/>
</dbReference>
<dbReference type="InterPro" id="IPR011545">
    <property type="entry name" value="DEAD/DEAH_box_helicase_dom"/>
</dbReference>
<evidence type="ECO:0000256" key="5">
    <source>
        <dbReference type="SAM" id="MobiDB-lite"/>
    </source>
</evidence>
<dbReference type="GO" id="GO:0004386">
    <property type="term" value="F:helicase activity"/>
    <property type="evidence" value="ECO:0007669"/>
    <property type="project" value="UniProtKB-KW"/>
</dbReference>
<dbReference type="SMART" id="SM00490">
    <property type="entry name" value="HELICc"/>
    <property type="match status" value="1"/>
</dbReference>
<dbReference type="PANTHER" id="PTHR43519:SF1">
    <property type="entry name" value="ATP-DEPENDENT RNA HELICASE HRPB"/>
    <property type="match status" value="1"/>
</dbReference>
<evidence type="ECO:0000313" key="9">
    <source>
        <dbReference type="Proteomes" id="UP000008838"/>
    </source>
</evidence>
<keyword evidence="2 8" id="KW-0378">Hydrolase</keyword>
<dbReference type="STRING" id="378753.KRH_04990"/>
<dbReference type="KEGG" id="krh:KRH_04990"/>
<dbReference type="CDD" id="cd18791">
    <property type="entry name" value="SF2_C_RHA"/>
    <property type="match status" value="1"/>
</dbReference>
<evidence type="ECO:0000256" key="1">
    <source>
        <dbReference type="ARBA" id="ARBA00022741"/>
    </source>
</evidence>
<dbReference type="SMART" id="SM00487">
    <property type="entry name" value="DEXDc"/>
    <property type="match status" value="1"/>
</dbReference>
<dbReference type="InterPro" id="IPR014001">
    <property type="entry name" value="Helicase_ATP-bd"/>
</dbReference>
<keyword evidence="9" id="KW-1185">Reference proteome</keyword>
<dbReference type="eggNOG" id="COG1643">
    <property type="taxonomic scope" value="Bacteria"/>
</dbReference>
<dbReference type="Pfam" id="PF00271">
    <property type="entry name" value="Helicase_C"/>
    <property type="match status" value="1"/>
</dbReference>
<proteinExistence type="predicted"/>
<feature type="domain" description="Helicase ATP-binding" evidence="6">
    <location>
        <begin position="23"/>
        <end position="237"/>
    </location>
</feature>
<dbReference type="PROSITE" id="PS00690">
    <property type="entry name" value="DEAH_ATP_HELICASE"/>
    <property type="match status" value="1"/>
</dbReference>
<dbReference type="SMART" id="SM00847">
    <property type="entry name" value="HA2"/>
    <property type="match status" value="1"/>
</dbReference>
<keyword evidence="4" id="KW-0067">ATP-binding</keyword>
<evidence type="ECO:0000259" key="6">
    <source>
        <dbReference type="PROSITE" id="PS51192"/>
    </source>
</evidence>
<feature type="domain" description="Helicase C-terminal" evidence="7">
    <location>
        <begin position="274"/>
        <end position="442"/>
    </location>
</feature>
<name>B2GHK7_KOCRD</name>
<evidence type="ECO:0000256" key="3">
    <source>
        <dbReference type="ARBA" id="ARBA00022806"/>
    </source>
</evidence>
<dbReference type="HOGENOM" id="CLU_001832_5_6_11"/>
<dbReference type="PANTHER" id="PTHR43519">
    <property type="entry name" value="ATP-DEPENDENT RNA HELICASE HRPB"/>
    <property type="match status" value="1"/>
</dbReference>
<dbReference type="PROSITE" id="PS51194">
    <property type="entry name" value="HELICASE_CTER"/>
    <property type="match status" value="1"/>
</dbReference>
<dbReference type="Pfam" id="PF00270">
    <property type="entry name" value="DEAD"/>
    <property type="match status" value="1"/>
</dbReference>
<dbReference type="EC" id="3.6.1.-" evidence="8"/>
<gene>
    <name evidence="8" type="ordered locus">KRH_04990</name>
</gene>
<evidence type="ECO:0000313" key="8">
    <source>
        <dbReference type="EMBL" id="BAG28846.1"/>
    </source>
</evidence>